<dbReference type="EMBL" id="JAGEMI010000001">
    <property type="protein sequence ID" value="MBO1865397.1"/>
    <property type="molecule type" value="Genomic_DNA"/>
</dbReference>
<sequence>MADLTITAASVVAGSNAVKKSGVGGEVIAAGKTVYLSSTTKKWMLADSNSATAEAKKAGGIALNGCALDQPIVVQTAGDITMGATLTPGARYYLSETPGGIQPEADLGAGENVCLLGLAKSATVLSIDIQAPGVTL</sequence>
<proteinExistence type="predicted"/>
<protein>
    <recommendedName>
        <fullName evidence="4">DUF2190 family protein</fullName>
    </recommendedName>
</protein>
<dbReference type="KEGG" id="bban:J4G43_030235"/>
<reference evidence="2 3" key="2">
    <citation type="journal article" date="2022" name="Int. J. Syst. Evol. Microbiol.">
        <title>Strains of Bradyrhizobium barranii sp. nov. associated with legumes native to Canada are symbionts of soybeans and belong to different subspecies (subsp. barranii subsp. nov. and subsp. apii subsp. nov.) and symbiovars (sv. glycinearum and sv. septentrionale).</title>
        <authorList>
            <person name="Bromfield E.S.P."/>
            <person name="Cloutier S."/>
            <person name="Wasai-Hara S."/>
            <person name="Minamisawa K."/>
        </authorList>
    </citation>
    <scope>NUCLEOTIDE SEQUENCE [LARGE SCALE GENOMIC DNA]</scope>
    <source>
        <strain evidence="2 3">144S4</strain>
    </source>
</reference>
<evidence type="ECO:0008006" key="4">
    <source>
        <dbReference type="Google" id="ProtNLM"/>
    </source>
</evidence>
<gene>
    <name evidence="2" type="ORF">J4G43_030235</name>
    <name evidence="1" type="ORF">J4G43_32210</name>
</gene>
<dbReference type="AlphaFoldDB" id="A0A939MFZ0"/>
<accession>A0A939MFZ0</accession>
<organism evidence="1">
    <name type="scientific">Bradyrhizobium barranii subsp. barranii</name>
    <dbReference type="NCBI Taxonomy" id="2823807"/>
    <lineage>
        <taxon>Bacteria</taxon>
        <taxon>Pseudomonadati</taxon>
        <taxon>Pseudomonadota</taxon>
        <taxon>Alphaproteobacteria</taxon>
        <taxon>Hyphomicrobiales</taxon>
        <taxon>Nitrobacteraceae</taxon>
        <taxon>Bradyrhizobium</taxon>
        <taxon>Bradyrhizobium barranii</taxon>
    </lineage>
</organism>
<dbReference type="EMBL" id="CP086136">
    <property type="protein sequence ID" value="UEM09019.1"/>
    <property type="molecule type" value="Genomic_DNA"/>
</dbReference>
<evidence type="ECO:0000313" key="1">
    <source>
        <dbReference type="EMBL" id="MBO1865397.1"/>
    </source>
</evidence>
<dbReference type="Proteomes" id="UP000664702">
    <property type="component" value="Chromosome"/>
</dbReference>
<reference evidence="1" key="1">
    <citation type="submission" date="2021-03" db="EMBL/GenBank/DDBJ databases">
        <title>Whole Genome Sequence of Bradyrhizobium sp. Strain 144S4.</title>
        <authorList>
            <person name="Bromfield E.S.P."/>
            <person name="Cloutier S."/>
        </authorList>
    </citation>
    <scope>NUCLEOTIDE SEQUENCE [LARGE SCALE GENOMIC DNA]</scope>
    <source>
        <strain evidence="1">144S4</strain>
    </source>
</reference>
<dbReference type="RefSeq" id="WP_208087200.1">
    <property type="nucleotide sequence ID" value="NZ_CP086136.1"/>
</dbReference>
<evidence type="ECO:0000313" key="3">
    <source>
        <dbReference type="Proteomes" id="UP000664702"/>
    </source>
</evidence>
<name>A0A939MFZ0_9BRAD</name>
<evidence type="ECO:0000313" key="2">
    <source>
        <dbReference type="EMBL" id="UEM09019.1"/>
    </source>
</evidence>